<dbReference type="PANTHER" id="PTHR37809:SF1">
    <property type="entry name" value="RIBOSOMAL PROTEIN S12 METHYLTHIOTRANSFERASE ACCESSORY FACTOR YCAO"/>
    <property type="match status" value="1"/>
</dbReference>
<sequence>MRALVSGLLARRRQFGITRLGSITRLDRIGITVTQVVRPLALSNAVCQGKGLDPLRAAASGLMEALESWASETIAPSRLTSRAATDMESDLRALYAGSLLNRSDAGWDRIALGWIDGWDLLAGRSRPVPAALVDTIYTYPSPHPVAFPRTTTGLAAGSTLHAAILHAGLEVLERASVADAARRPGFFDRSQLDSTAIGWPLSAFLLGRIHAAGLVAGIWRVEADHGLPVYWCHVVENAGTAELAPLPGEGFGCDFTHDGALAKALLEACQARATAIAGTREDITRGFYPARHDRAGLEAWRRRIVKVARPCPPPREVAAPDGPTPALNRLLEALHKAGAKAALVVPLLSLDVPGVEVIRLVVPPLRHGPAPATS</sequence>
<dbReference type="NCBIfam" id="TIGR00702">
    <property type="entry name" value="YcaO-type kinase domain"/>
    <property type="match status" value="1"/>
</dbReference>
<dbReference type="Pfam" id="PF02624">
    <property type="entry name" value="YcaO"/>
    <property type="match status" value="1"/>
</dbReference>
<feature type="domain" description="YcaO" evidence="1">
    <location>
        <begin position="49"/>
        <end position="374"/>
    </location>
</feature>
<keyword evidence="2" id="KW-0808">Transferase</keyword>
<proteinExistence type="predicted"/>
<dbReference type="InterPro" id="IPR003776">
    <property type="entry name" value="YcaO-like_dom"/>
</dbReference>
<accession>A0A839ZB44</accession>
<evidence type="ECO:0000313" key="2">
    <source>
        <dbReference type="EMBL" id="MBB3771971.1"/>
    </source>
</evidence>
<comment type="caution">
    <text evidence="2">The sequence shown here is derived from an EMBL/GenBank/DDBJ whole genome shotgun (WGS) entry which is preliminary data.</text>
</comment>
<keyword evidence="2" id="KW-0687">Ribonucleoprotein</keyword>
<name>A0A839ZB44_9HYPH</name>
<protein>
    <submittedName>
        <fullName evidence="2">Ribosomal protein S12 methylthiotransferase accessory factor</fullName>
    </submittedName>
</protein>
<dbReference type="EMBL" id="JACICD010000004">
    <property type="protein sequence ID" value="MBB3771971.1"/>
    <property type="molecule type" value="Genomic_DNA"/>
</dbReference>
<dbReference type="Gene3D" id="3.30.1330.230">
    <property type="match status" value="1"/>
</dbReference>
<dbReference type="PANTHER" id="PTHR37809">
    <property type="entry name" value="RIBOSOMAL PROTEIN S12 METHYLTHIOTRANSFERASE ACCESSORY FACTOR YCAO"/>
    <property type="match status" value="1"/>
</dbReference>
<dbReference type="PROSITE" id="PS51664">
    <property type="entry name" value="YCAO"/>
    <property type="match status" value="1"/>
</dbReference>
<evidence type="ECO:0000313" key="3">
    <source>
        <dbReference type="Proteomes" id="UP000533469"/>
    </source>
</evidence>
<reference evidence="2 3" key="1">
    <citation type="submission" date="2020-08" db="EMBL/GenBank/DDBJ databases">
        <title>Genomic Encyclopedia of Type Strains, Phase IV (KMG-IV): sequencing the most valuable type-strain genomes for metagenomic binning, comparative biology and taxonomic classification.</title>
        <authorList>
            <person name="Goeker M."/>
        </authorList>
    </citation>
    <scope>NUCLEOTIDE SEQUENCE [LARGE SCALE GENOMIC DNA]</scope>
    <source>
        <strain evidence="2 3">DSM 5895</strain>
    </source>
</reference>
<gene>
    <name evidence="2" type="ORF">FHS55_002580</name>
</gene>
<dbReference type="GO" id="GO:0016740">
    <property type="term" value="F:transferase activity"/>
    <property type="evidence" value="ECO:0007669"/>
    <property type="project" value="UniProtKB-KW"/>
</dbReference>
<keyword evidence="2" id="KW-0689">Ribosomal protein</keyword>
<dbReference type="Proteomes" id="UP000533469">
    <property type="component" value="Unassembled WGS sequence"/>
</dbReference>
<keyword evidence="3" id="KW-1185">Reference proteome</keyword>
<organism evidence="2 3">
    <name type="scientific">Ancylobacter tetraedralis</name>
    <dbReference type="NCBI Taxonomy" id="217068"/>
    <lineage>
        <taxon>Bacteria</taxon>
        <taxon>Pseudomonadati</taxon>
        <taxon>Pseudomonadota</taxon>
        <taxon>Alphaproteobacteria</taxon>
        <taxon>Hyphomicrobiales</taxon>
        <taxon>Xanthobacteraceae</taxon>
        <taxon>Ancylobacter</taxon>
    </lineage>
</organism>
<dbReference type="AlphaFoldDB" id="A0A839ZB44"/>
<dbReference type="GO" id="GO:0005840">
    <property type="term" value="C:ribosome"/>
    <property type="evidence" value="ECO:0007669"/>
    <property type="project" value="UniProtKB-KW"/>
</dbReference>
<evidence type="ECO:0000259" key="1">
    <source>
        <dbReference type="PROSITE" id="PS51664"/>
    </source>
</evidence>